<dbReference type="CDD" id="cd05120">
    <property type="entry name" value="APH_ChoK_like"/>
    <property type="match status" value="1"/>
</dbReference>
<evidence type="ECO:0000313" key="3">
    <source>
        <dbReference type="Proteomes" id="UP000620139"/>
    </source>
</evidence>
<dbReference type="PIRSF" id="PIRSF000707">
    <property type="entry name" value="Hygromycin-B_kinase"/>
    <property type="match status" value="1"/>
</dbReference>
<dbReference type="RefSeq" id="WP_198099077.1">
    <property type="nucleotide sequence ID" value="NZ_JAEDAL010000001.1"/>
</dbReference>
<dbReference type="PANTHER" id="PTHR21310">
    <property type="entry name" value="AMINOGLYCOSIDE PHOSPHOTRANSFERASE-RELATED-RELATED"/>
    <property type="match status" value="1"/>
</dbReference>
<protein>
    <submittedName>
        <fullName evidence="2">Aminoglycoside 3'-phosphotransferase/choline kinase family protein</fullName>
    </submittedName>
</protein>
<name>A0A931NCD9_9BURK</name>
<dbReference type="Gene3D" id="3.90.1200.10">
    <property type="match status" value="1"/>
</dbReference>
<organism evidence="2 3">
    <name type="scientific">Inhella gelatinilytica</name>
    <dbReference type="NCBI Taxonomy" id="2795030"/>
    <lineage>
        <taxon>Bacteria</taxon>
        <taxon>Pseudomonadati</taxon>
        <taxon>Pseudomonadota</taxon>
        <taxon>Betaproteobacteria</taxon>
        <taxon>Burkholderiales</taxon>
        <taxon>Sphaerotilaceae</taxon>
        <taxon>Inhella</taxon>
    </lineage>
</organism>
<feature type="domain" description="Aminoglycoside phosphotransferase" evidence="1">
    <location>
        <begin position="55"/>
        <end position="268"/>
    </location>
</feature>
<dbReference type="EMBL" id="JAEDAL010000001">
    <property type="protein sequence ID" value="MBH9551464.1"/>
    <property type="molecule type" value="Genomic_DNA"/>
</dbReference>
<dbReference type="Proteomes" id="UP000620139">
    <property type="component" value="Unassembled WGS sequence"/>
</dbReference>
<keyword evidence="3" id="KW-1185">Reference proteome</keyword>
<dbReference type="InterPro" id="IPR051678">
    <property type="entry name" value="AGP_Transferase"/>
</dbReference>
<keyword evidence="2" id="KW-0418">Kinase</keyword>
<keyword evidence="2" id="KW-0808">Transferase</keyword>
<reference evidence="2" key="1">
    <citation type="submission" date="2020-12" db="EMBL/GenBank/DDBJ databases">
        <title>The genome sequence of Inhella sp. 4Y17.</title>
        <authorList>
            <person name="Liu Y."/>
        </authorList>
    </citation>
    <scope>NUCLEOTIDE SEQUENCE</scope>
    <source>
        <strain evidence="2">4Y10</strain>
    </source>
</reference>
<evidence type="ECO:0000313" key="2">
    <source>
        <dbReference type="EMBL" id="MBH9551464.1"/>
    </source>
</evidence>
<dbReference type="Pfam" id="PF01636">
    <property type="entry name" value="APH"/>
    <property type="match status" value="1"/>
</dbReference>
<dbReference type="InterPro" id="IPR011009">
    <property type="entry name" value="Kinase-like_dom_sf"/>
</dbReference>
<gene>
    <name evidence="2" type="ORF">I7X43_01270</name>
</gene>
<dbReference type="AlphaFoldDB" id="A0A931NCD9"/>
<dbReference type="PANTHER" id="PTHR21310:SF15">
    <property type="entry name" value="AMINOGLYCOSIDE PHOSPHOTRANSFERASE DOMAIN-CONTAINING PROTEIN"/>
    <property type="match status" value="1"/>
</dbReference>
<dbReference type="SUPFAM" id="SSF56112">
    <property type="entry name" value="Protein kinase-like (PK-like)"/>
    <property type="match status" value="1"/>
</dbReference>
<dbReference type="InterPro" id="IPR016259">
    <property type="entry name" value="Hygromycin-B_Kinase"/>
</dbReference>
<comment type="caution">
    <text evidence="2">The sequence shown here is derived from an EMBL/GenBank/DDBJ whole genome shotgun (WGS) entry which is preliminary data.</text>
</comment>
<proteinExistence type="predicted"/>
<evidence type="ECO:0000259" key="1">
    <source>
        <dbReference type="Pfam" id="PF01636"/>
    </source>
</evidence>
<accession>A0A931NCD9</accession>
<dbReference type="GO" id="GO:0016301">
    <property type="term" value="F:kinase activity"/>
    <property type="evidence" value="ECO:0007669"/>
    <property type="project" value="UniProtKB-KW"/>
</dbReference>
<dbReference type="InterPro" id="IPR002575">
    <property type="entry name" value="Aminoglycoside_PTrfase"/>
</dbReference>
<sequence length="311" mass="34470">MDTPAPLPWPDLRDPRAFDELHDNPVRWLTWVQGLARQLGLPEGVLPLGEGTALVVQVGADWILKVFPPFLRDHWAFERGLLIRLQGQLTVPTPRLEASGDVQGWPWLLMNRLEGQTLTALWPRLDEARRHGLLRQIGELARQVHGVPVGDQQTLAPLWADFLARQRTGCWARQQRTGLPPQLLAQVEAFVAGPVPLDPKVLLTGEFTPMNLMVDPQGERVIGLFDFGDGLIGPCAYDWGGPLAFLAAGHGERVAAFFAGYGVAFDEAARTVQLRLLLLHRYSHLPIQLAGCPGWADTPTLPALARHLWPI</sequence>